<dbReference type="AlphaFoldDB" id="A0A0M3JCM0"/>
<comment type="catalytic activity">
    <reaction evidence="4">
        <text>a 5'-end (N(7)-methyl 5'-triphosphoguanosine)-ribonucleoside in snoRNA + S-adenosyl-L-methionine = a 5'-end (N(2),N(7)-dimethyl 5'-triphosphoguanosine)-ribonucleoside in snoRNA + S-adenosyl-L-homocysteine + H(+)</text>
        <dbReference type="Rhea" id="RHEA:78475"/>
        <dbReference type="Rhea" id="RHEA-COMP:19086"/>
        <dbReference type="Rhea" id="RHEA-COMP:19088"/>
        <dbReference type="ChEBI" id="CHEBI:15378"/>
        <dbReference type="ChEBI" id="CHEBI:57856"/>
        <dbReference type="ChEBI" id="CHEBI:59789"/>
        <dbReference type="ChEBI" id="CHEBI:156461"/>
        <dbReference type="ChEBI" id="CHEBI:172880"/>
    </reaction>
    <physiologicalReaction direction="left-to-right" evidence="4">
        <dbReference type="Rhea" id="RHEA:78476"/>
    </physiologicalReaction>
</comment>
<evidence type="ECO:0000256" key="3">
    <source>
        <dbReference type="ARBA" id="ARBA00047418"/>
    </source>
</evidence>
<evidence type="ECO:0000313" key="10">
    <source>
        <dbReference type="WBParaSite" id="ASIM_0000535201-mRNA-1"/>
    </source>
</evidence>
<dbReference type="InterPro" id="IPR029063">
    <property type="entry name" value="SAM-dependent_MTases_sf"/>
</dbReference>
<reference evidence="10" key="1">
    <citation type="submission" date="2017-02" db="UniProtKB">
        <authorList>
            <consortium name="WormBaseParasite"/>
        </authorList>
    </citation>
    <scope>IDENTIFICATION</scope>
</reference>
<dbReference type="GO" id="GO:0071164">
    <property type="term" value="F:RNA cap trimethylguanosine synthase activity"/>
    <property type="evidence" value="ECO:0007669"/>
    <property type="project" value="TreeGrafter"/>
</dbReference>
<comment type="catalytic activity">
    <reaction evidence="6">
        <text>a 5'-end (N(7)-methyl 5'-triphosphoguanosine)-ribonucleoside in snRNA + S-adenosyl-L-methionine = a 5'-end (N(2),N(7)-dimethyl 5'-triphosphoguanosine)-ribonucleoside in snRNA + S-adenosyl-L-homocysteine + H(+)</text>
        <dbReference type="Rhea" id="RHEA:78471"/>
        <dbReference type="Rhea" id="RHEA-COMP:19085"/>
        <dbReference type="Rhea" id="RHEA-COMP:19087"/>
        <dbReference type="ChEBI" id="CHEBI:15378"/>
        <dbReference type="ChEBI" id="CHEBI:57856"/>
        <dbReference type="ChEBI" id="CHEBI:59789"/>
        <dbReference type="ChEBI" id="CHEBI:156461"/>
        <dbReference type="ChEBI" id="CHEBI:172880"/>
    </reaction>
    <physiologicalReaction direction="left-to-right" evidence="6">
        <dbReference type="Rhea" id="RHEA:78472"/>
    </physiologicalReaction>
</comment>
<evidence type="ECO:0000256" key="7">
    <source>
        <dbReference type="ARBA" id="ARBA00049790"/>
    </source>
</evidence>
<dbReference type="PANTHER" id="PTHR14741:SF32">
    <property type="entry name" value="TRIMETHYLGUANOSINE SYNTHASE"/>
    <property type="match status" value="1"/>
</dbReference>
<sequence>MADRIVRRNGAVIIDAFTGVGGNAIQFALKGAFVIAIDLDPVRLRCAVQNAKVYGVADRINFICTDFFHFAQSPRLWNMATPFSNEDGECDTNQNDRCAEGVIDAIFLSPPWGGPSYLKMK</sequence>
<dbReference type="CDD" id="cd02440">
    <property type="entry name" value="AdoMet_MTases"/>
    <property type="match status" value="1"/>
</dbReference>
<organism evidence="10">
    <name type="scientific">Anisakis simplex</name>
    <name type="common">Herring worm</name>
    <dbReference type="NCBI Taxonomy" id="6269"/>
    <lineage>
        <taxon>Eukaryota</taxon>
        <taxon>Metazoa</taxon>
        <taxon>Ecdysozoa</taxon>
        <taxon>Nematoda</taxon>
        <taxon>Chromadorea</taxon>
        <taxon>Rhabditida</taxon>
        <taxon>Spirurina</taxon>
        <taxon>Ascaridomorpha</taxon>
        <taxon>Ascaridoidea</taxon>
        <taxon>Anisakidae</taxon>
        <taxon>Anisakis</taxon>
        <taxon>Anisakis simplex complex</taxon>
    </lineage>
</organism>
<comment type="catalytic activity">
    <reaction evidence="5">
        <text>a 5'-end (N(2),N(7)-dimethyl 5'-triphosphoguanosine)-ribonucleoside in snRNA + S-adenosyl-L-methionine = a 5'-end (N(2),N(2),N(7)-trimethyl 5'-triphosphoguanosine)-ribonucleoside in snRNA + S-adenosyl-L-homocysteine + H(+)</text>
        <dbReference type="Rhea" id="RHEA:78479"/>
        <dbReference type="Rhea" id="RHEA-COMP:19087"/>
        <dbReference type="Rhea" id="RHEA-COMP:19089"/>
        <dbReference type="ChEBI" id="CHEBI:15378"/>
        <dbReference type="ChEBI" id="CHEBI:57856"/>
        <dbReference type="ChEBI" id="CHEBI:59789"/>
        <dbReference type="ChEBI" id="CHEBI:167623"/>
        <dbReference type="ChEBI" id="CHEBI:172880"/>
    </reaction>
    <physiologicalReaction direction="left-to-right" evidence="5">
        <dbReference type="Rhea" id="RHEA:78480"/>
    </physiologicalReaction>
</comment>
<protein>
    <recommendedName>
        <fullName evidence="1">Trimethylguanosine synthase</fullName>
    </recommendedName>
    <alternativeName>
        <fullName evidence="7">Cap-specific guanine-N(2) methyltransferase</fullName>
    </alternativeName>
</protein>
<dbReference type="EMBL" id="UYRR01009768">
    <property type="protein sequence ID" value="VDK25078.1"/>
    <property type="molecule type" value="Genomic_DNA"/>
</dbReference>
<dbReference type="WBParaSite" id="ASIM_0000535201-mRNA-1">
    <property type="protein sequence ID" value="ASIM_0000535201-mRNA-1"/>
    <property type="gene ID" value="ASIM_0000535201"/>
</dbReference>
<evidence type="ECO:0000256" key="2">
    <source>
        <dbReference type="ARBA" id="ARBA00025783"/>
    </source>
</evidence>
<comment type="catalytic activity">
    <reaction evidence="3">
        <text>a 5'-end (N(2),N(7)-dimethyl 5'-triphosphoguanosine)-ribonucleoside in snoRNA + S-adenosyl-L-methionine = a 5'-end (N(2),N(2),N(7)-trimethyl 5'-triphosphoguanosine)-ribonucleoside in snoRNA + S-adenosyl-L-homocysteine + H(+)</text>
        <dbReference type="Rhea" id="RHEA:78507"/>
        <dbReference type="Rhea" id="RHEA-COMP:19088"/>
        <dbReference type="Rhea" id="RHEA-COMP:19090"/>
        <dbReference type="ChEBI" id="CHEBI:15378"/>
        <dbReference type="ChEBI" id="CHEBI:57856"/>
        <dbReference type="ChEBI" id="CHEBI:59789"/>
        <dbReference type="ChEBI" id="CHEBI:167623"/>
        <dbReference type="ChEBI" id="CHEBI:172880"/>
    </reaction>
    <physiologicalReaction direction="left-to-right" evidence="3">
        <dbReference type="Rhea" id="RHEA:78508"/>
    </physiologicalReaction>
</comment>
<dbReference type="GO" id="GO:0005634">
    <property type="term" value="C:nucleus"/>
    <property type="evidence" value="ECO:0007669"/>
    <property type="project" value="TreeGrafter"/>
</dbReference>
<evidence type="ECO:0000313" key="8">
    <source>
        <dbReference type="EMBL" id="VDK25078.1"/>
    </source>
</evidence>
<dbReference type="InterPro" id="IPR019012">
    <property type="entry name" value="RNA_cap_Gua-N2-MeTrfase"/>
</dbReference>
<gene>
    <name evidence="8" type="ORF">ASIM_LOCUS5151</name>
</gene>
<dbReference type="Pfam" id="PF09445">
    <property type="entry name" value="Methyltransf_15"/>
    <property type="match status" value="1"/>
</dbReference>
<reference evidence="8 9" key="2">
    <citation type="submission" date="2018-11" db="EMBL/GenBank/DDBJ databases">
        <authorList>
            <consortium name="Pathogen Informatics"/>
        </authorList>
    </citation>
    <scope>NUCLEOTIDE SEQUENCE [LARGE SCALE GENOMIC DNA]</scope>
</reference>
<dbReference type="SUPFAM" id="SSF53335">
    <property type="entry name" value="S-adenosyl-L-methionine-dependent methyltransferases"/>
    <property type="match status" value="1"/>
</dbReference>
<evidence type="ECO:0000256" key="4">
    <source>
        <dbReference type="ARBA" id="ARBA00048740"/>
    </source>
</evidence>
<evidence type="ECO:0000256" key="6">
    <source>
        <dbReference type="ARBA" id="ARBA00049075"/>
    </source>
</evidence>
<dbReference type="OrthoDB" id="194443at2759"/>
<comment type="similarity">
    <text evidence="2">Belongs to the methyltransferase superfamily. Trimethylguanosine synthase family.</text>
</comment>
<accession>A0A0M3JCM0</accession>
<evidence type="ECO:0000256" key="5">
    <source>
        <dbReference type="ARBA" id="ARBA00048763"/>
    </source>
</evidence>
<dbReference type="PANTHER" id="PTHR14741">
    <property type="entry name" value="S-ADENOSYLMETHIONINE-DEPENDENT METHYLTRANSFERASE RELATED"/>
    <property type="match status" value="1"/>
</dbReference>
<name>A0A0M3JCM0_ANISI</name>
<keyword evidence="9" id="KW-1185">Reference proteome</keyword>
<evidence type="ECO:0000256" key="1">
    <source>
        <dbReference type="ARBA" id="ARBA00018517"/>
    </source>
</evidence>
<dbReference type="Proteomes" id="UP000267096">
    <property type="component" value="Unassembled WGS sequence"/>
</dbReference>
<proteinExistence type="inferred from homology"/>
<evidence type="ECO:0000313" key="9">
    <source>
        <dbReference type="Proteomes" id="UP000267096"/>
    </source>
</evidence>
<dbReference type="Gene3D" id="3.40.50.150">
    <property type="entry name" value="Vaccinia Virus protein VP39"/>
    <property type="match status" value="1"/>
</dbReference>